<accession>A0A9D5BXG9</accession>
<proteinExistence type="predicted"/>
<reference evidence="2" key="2">
    <citation type="journal article" date="2022" name="Hortic Res">
        <title>The genome of Dioscorea zingiberensis sheds light on the biosynthesis, origin and evolution of the medicinally important diosgenin saponins.</title>
        <authorList>
            <person name="Li Y."/>
            <person name="Tan C."/>
            <person name="Li Z."/>
            <person name="Guo J."/>
            <person name="Li S."/>
            <person name="Chen X."/>
            <person name="Wang C."/>
            <person name="Dai X."/>
            <person name="Yang H."/>
            <person name="Song W."/>
            <person name="Hou L."/>
            <person name="Xu J."/>
            <person name="Tong Z."/>
            <person name="Xu A."/>
            <person name="Yuan X."/>
            <person name="Wang W."/>
            <person name="Yang Q."/>
            <person name="Chen L."/>
            <person name="Sun Z."/>
            <person name="Wang K."/>
            <person name="Pan B."/>
            <person name="Chen J."/>
            <person name="Bao Y."/>
            <person name="Liu F."/>
            <person name="Qi X."/>
            <person name="Gang D.R."/>
            <person name="Wen J."/>
            <person name="Li J."/>
        </authorList>
    </citation>
    <scope>NUCLEOTIDE SEQUENCE</scope>
    <source>
        <strain evidence="2">Dzin_1.0</strain>
    </source>
</reference>
<dbReference type="Proteomes" id="UP001085076">
    <property type="component" value="Miscellaneous, Linkage group lg09"/>
</dbReference>
<organism evidence="2 3">
    <name type="scientific">Dioscorea zingiberensis</name>
    <dbReference type="NCBI Taxonomy" id="325984"/>
    <lineage>
        <taxon>Eukaryota</taxon>
        <taxon>Viridiplantae</taxon>
        <taxon>Streptophyta</taxon>
        <taxon>Embryophyta</taxon>
        <taxon>Tracheophyta</taxon>
        <taxon>Spermatophyta</taxon>
        <taxon>Magnoliopsida</taxon>
        <taxon>Liliopsida</taxon>
        <taxon>Dioscoreales</taxon>
        <taxon>Dioscoreaceae</taxon>
        <taxon>Dioscorea</taxon>
    </lineage>
</organism>
<reference evidence="2" key="1">
    <citation type="submission" date="2021-03" db="EMBL/GenBank/DDBJ databases">
        <authorList>
            <person name="Li Z."/>
            <person name="Yang C."/>
        </authorList>
    </citation>
    <scope>NUCLEOTIDE SEQUENCE</scope>
    <source>
        <strain evidence="2">Dzin_1.0</strain>
        <tissue evidence="2">Leaf</tissue>
    </source>
</reference>
<dbReference type="EMBL" id="JAGGNH010000009">
    <property type="protein sequence ID" value="KAJ0962510.1"/>
    <property type="molecule type" value="Genomic_DNA"/>
</dbReference>
<feature type="region of interest" description="Disordered" evidence="1">
    <location>
        <begin position="77"/>
        <end position="103"/>
    </location>
</feature>
<sequence length="103" mass="11500">MSGERPGYSVHDEASLSKRSYDVALLALQEVFRKVSQVNSITRDNRQHCYSQNGNCYKVSEEAQSCNSVATHVLSEPQVPDTLETPQRSGVENGASWPNEERN</sequence>
<evidence type="ECO:0000256" key="1">
    <source>
        <dbReference type="SAM" id="MobiDB-lite"/>
    </source>
</evidence>
<protein>
    <submittedName>
        <fullName evidence="2">Uncharacterized protein</fullName>
    </submittedName>
</protein>
<comment type="caution">
    <text evidence="2">The sequence shown here is derived from an EMBL/GenBank/DDBJ whole genome shotgun (WGS) entry which is preliminary data.</text>
</comment>
<evidence type="ECO:0000313" key="3">
    <source>
        <dbReference type="Proteomes" id="UP001085076"/>
    </source>
</evidence>
<gene>
    <name evidence="2" type="ORF">J5N97_027632</name>
</gene>
<dbReference type="AlphaFoldDB" id="A0A9D5BXG9"/>
<evidence type="ECO:0000313" key="2">
    <source>
        <dbReference type="EMBL" id="KAJ0962510.1"/>
    </source>
</evidence>
<name>A0A9D5BXG9_9LILI</name>
<keyword evidence="3" id="KW-1185">Reference proteome</keyword>